<feature type="region of interest" description="Disordered" evidence="3">
    <location>
        <begin position="574"/>
        <end position="594"/>
    </location>
</feature>
<reference evidence="6" key="1">
    <citation type="submission" date="2018-11" db="EMBL/GenBank/DDBJ databases">
        <authorList>
            <person name="Alioto T."/>
            <person name="Alioto T."/>
        </authorList>
    </citation>
    <scope>NUCLEOTIDE SEQUENCE</scope>
</reference>
<evidence type="ECO:0000313" key="6">
    <source>
        <dbReference type="EMBL" id="VDI50949.1"/>
    </source>
</evidence>
<dbReference type="PROSITE" id="PS01187">
    <property type="entry name" value="EGF_CA"/>
    <property type="match status" value="1"/>
</dbReference>
<name>A0A8B6FP16_MYTGA</name>
<keyword evidence="2" id="KW-1015">Disulfide bond</keyword>
<dbReference type="InterPro" id="IPR000152">
    <property type="entry name" value="EGF-type_Asp/Asn_hydroxyl_site"/>
</dbReference>
<dbReference type="InterPro" id="IPR049883">
    <property type="entry name" value="NOTCH1_EGF-like"/>
</dbReference>
<comment type="caution">
    <text evidence="6">The sequence shown here is derived from an EMBL/GenBank/DDBJ whole genome shotgun (WGS) entry which is preliminary data.</text>
</comment>
<evidence type="ECO:0000259" key="5">
    <source>
        <dbReference type="PROSITE" id="PS00022"/>
    </source>
</evidence>
<feature type="domain" description="EGF-like" evidence="5">
    <location>
        <begin position="1191"/>
        <end position="1202"/>
    </location>
</feature>
<feature type="non-terminal residue" evidence="6">
    <location>
        <position position="1307"/>
    </location>
</feature>
<dbReference type="Gene3D" id="2.60.120.200">
    <property type="match status" value="1"/>
</dbReference>
<sequence>TFLHLANSEGPPCPDQAISMINDPGWLKLQQIGFKDPSGQQWPLTHRQENIQNLVYDNAISIKLARDVNKKEMYTGAYIRSAEFENGGTYEVTIKAANGKGIPVTGIMLWDGPEDGIATYDYITEDDWTLHLCDCCLEDPVAETCSFCNCSGTDIISTTLPSVTTSKTPYAIVKSPDETVVTKPVDMAIPVAQTACGVQILTGDVPQVGTWCQAYNNTQRLMKAQVDLSFDPTANYHRYKVVVTPLKDDEVNINWCIKVYADEEELTEICGIEPPSTSAKLVLHVWNRNNYVPDISDLFNVFSAKAYFKDLIIPPKIGNKCRYGDPFRGGTNPVIKYEAGIGTEKLQTDIVPYREIYRPCIPCNTQCSLSNCHSDCDINQQTLVTFNLSNLALEPFTLAENDTGHMYNKSAIYYTTVRVLLGNGLTTEGSSDGFYIDITPPVFDTDVMNGQIYVDVTQGEFTPVKYQASSDTIKAYWYCYDDESLIKDNLWAIGTIVGGEEIQPFTSLGLRQIGINSSLEGVLQSNQTYYVSIICQNGAGQITQWNDKTGVIALLEPPDVQVINTTLVGAEDFNGPVTPSDSKRGTDPETIGFSFTPSEDKRVTRYDICIGTSEHNDDIFPCTYISVNMSGTVLIKNGSIYMNEYKLYDLHELRKDQSSSSSNTFHMEPGRTLFITLRACNDAYLCSNKSLGTVTMMDDKAVMKTSVGGEPLEVEYDMSSNKRKRRSVGDTLVINTYGLASGQSILMEPLDSSDLTTVYDSVSSAEFQPYIVNPNDTMDLVDRLLYRRLSTSIFSFTLVPIGHLPMPGPVNITYFDTSSDEDHRIMLTHWNPVEQQWELTSETCADHGDKETTNSDGSTSILVCRTWISKNDNSTNSRKKRSIEETEFFTQETQFSLSIVSTSIYNTPPELISPDAIMMEEDSGTLQYLLEATDDEDDTILFYLEDSTYSMGTPSLTTDGMLLYTPCTDCAGTEYIHILLTEHQTDIPAASSNVTITVDVISQNDHPVVFLTQFGSSILLEDTSEPVVIYLEQMTNHTGHILSDQFSAVFGGHDIDVQDSLIVISSQPEHGIVKLSNEQIVPPEIGPCSQTIAMDSEPCGNFSHTLPYRASDMLWIYTKVTYFQPADYYGYDYLRMYIIDDKNGTSEVVTVQFTIMESPCQNKGVCKGKDTSNYPCKDTHRAESFDLYYNCECPPEFTGQHCEEDVDECLSKPCPDSYTCTNTIGGYACSCPDCGLSTGIKAMIGLVVVLVVINLIVIIAFYIRKKKRPNEVSADKAIFWSMPITQLDARPDPEELMFTEAEQNLVL</sequence>
<keyword evidence="4" id="KW-1133">Transmembrane helix</keyword>
<dbReference type="GO" id="GO:0005509">
    <property type="term" value="F:calcium ion binding"/>
    <property type="evidence" value="ECO:0007669"/>
    <property type="project" value="InterPro"/>
</dbReference>
<evidence type="ECO:0000256" key="3">
    <source>
        <dbReference type="SAM" id="MobiDB-lite"/>
    </source>
</evidence>
<dbReference type="PROSITE" id="PS00010">
    <property type="entry name" value="ASX_HYDROXYL"/>
    <property type="match status" value="1"/>
</dbReference>
<dbReference type="SUPFAM" id="SSF49899">
    <property type="entry name" value="Concanavalin A-like lectins/glucanases"/>
    <property type="match status" value="1"/>
</dbReference>
<dbReference type="PROSITE" id="PS00022">
    <property type="entry name" value="EGF_1"/>
    <property type="match status" value="1"/>
</dbReference>
<dbReference type="InterPro" id="IPR000742">
    <property type="entry name" value="EGF"/>
</dbReference>
<keyword evidence="7" id="KW-1185">Reference proteome</keyword>
<dbReference type="Gene3D" id="2.10.25.10">
    <property type="entry name" value="Laminin"/>
    <property type="match status" value="2"/>
</dbReference>
<dbReference type="InterPro" id="IPR001881">
    <property type="entry name" value="EGF-like_Ca-bd_dom"/>
</dbReference>
<protein>
    <recommendedName>
        <fullName evidence="5">EGF-like domain-containing protein</fullName>
    </recommendedName>
</protein>
<dbReference type="CDD" id="cd00054">
    <property type="entry name" value="EGF_CA"/>
    <property type="match status" value="2"/>
</dbReference>
<dbReference type="InterPro" id="IPR018097">
    <property type="entry name" value="EGF_Ca-bd_CS"/>
</dbReference>
<evidence type="ECO:0000256" key="1">
    <source>
        <dbReference type="ARBA" id="ARBA00022536"/>
    </source>
</evidence>
<dbReference type="OrthoDB" id="10042078at2759"/>
<keyword evidence="1" id="KW-0245">EGF-like domain</keyword>
<dbReference type="Pfam" id="PF07645">
    <property type="entry name" value="EGF_CA"/>
    <property type="match status" value="1"/>
</dbReference>
<dbReference type="InterPro" id="IPR013320">
    <property type="entry name" value="ConA-like_dom_sf"/>
</dbReference>
<dbReference type="EMBL" id="UYJE01007003">
    <property type="protein sequence ID" value="VDI50949.1"/>
    <property type="molecule type" value="Genomic_DNA"/>
</dbReference>
<evidence type="ECO:0000256" key="2">
    <source>
        <dbReference type="ARBA" id="ARBA00023157"/>
    </source>
</evidence>
<gene>
    <name evidence="6" type="ORF">MGAL_10B060162</name>
</gene>
<organism evidence="6 7">
    <name type="scientific">Mytilus galloprovincialis</name>
    <name type="common">Mediterranean mussel</name>
    <dbReference type="NCBI Taxonomy" id="29158"/>
    <lineage>
        <taxon>Eukaryota</taxon>
        <taxon>Metazoa</taxon>
        <taxon>Spiralia</taxon>
        <taxon>Lophotrochozoa</taxon>
        <taxon>Mollusca</taxon>
        <taxon>Bivalvia</taxon>
        <taxon>Autobranchia</taxon>
        <taxon>Pteriomorphia</taxon>
        <taxon>Mytilida</taxon>
        <taxon>Mytiloidea</taxon>
        <taxon>Mytilidae</taxon>
        <taxon>Mytilinae</taxon>
        <taxon>Mytilus</taxon>
    </lineage>
</organism>
<evidence type="ECO:0000313" key="7">
    <source>
        <dbReference type="Proteomes" id="UP000596742"/>
    </source>
</evidence>
<dbReference type="PANTHER" id="PTHR16897">
    <property type="entry name" value="OS10G0105400 PROTEIN"/>
    <property type="match status" value="1"/>
</dbReference>
<dbReference type="SMART" id="SM00179">
    <property type="entry name" value="EGF_CA"/>
    <property type="match status" value="1"/>
</dbReference>
<proteinExistence type="predicted"/>
<dbReference type="PANTHER" id="PTHR16897:SF2">
    <property type="entry name" value="OS03G0226600 PROTEIN"/>
    <property type="match status" value="1"/>
</dbReference>
<feature type="transmembrane region" description="Helical" evidence="4">
    <location>
        <begin position="1242"/>
        <end position="1263"/>
    </location>
</feature>
<dbReference type="SUPFAM" id="SSF57196">
    <property type="entry name" value="EGF/Laminin"/>
    <property type="match status" value="1"/>
</dbReference>
<accession>A0A8B6FP16</accession>
<evidence type="ECO:0000256" key="4">
    <source>
        <dbReference type="SAM" id="Phobius"/>
    </source>
</evidence>
<keyword evidence="4" id="KW-0812">Transmembrane</keyword>
<dbReference type="Proteomes" id="UP000596742">
    <property type="component" value="Unassembled WGS sequence"/>
</dbReference>
<keyword evidence="4" id="KW-0472">Membrane</keyword>